<sequence length="87" mass="10217">MMDNEELTINLVLERLIKVRDEGKNRVVELIRICEDNKKSQLFQSSQTNAKPVIRPLLFPCDYFFNVDSVPLDQEDLRTLEESFCQP</sequence>
<evidence type="ECO:0000313" key="2">
    <source>
        <dbReference type="Proteomes" id="UP000321570"/>
    </source>
</evidence>
<keyword evidence="2" id="KW-1185">Reference proteome</keyword>
<organism evidence="1 2">
    <name type="scientific">Hymenolepis diminuta</name>
    <name type="common">Rat tapeworm</name>
    <dbReference type="NCBI Taxonomy" id="6216"/>
    <lineage>
        <taxon>Eukaryota</taxon>
        <taxon>Metazoa</taxon>
        <taxon>Spiralia</taxon>
        <taxon>Lophotrochozoa</taxon>
        <taxon>Platyhelminthes</taxon>
        <taxon>Cestoda</taxon>
        <taxon>Eucestoda</taxon>
        <taxon>Cyclophyllidea</taxon>
        <taxon>Hymenolepididae</taxon>
        <taxon>Hymenolepis</taxon>
    </lineage>
</organism>
<accession>A0A564YYJ6</accession>
<dbReference type="Proteomes" id="UP000321570">
    <property type="component" value="Unassembled WGS sequence"/>
</dbReference>
<name>A0A564YYJ6_HYMDI</name>
<evidence type="ECO:0000313" key="1">
    <source>
        <dbReference type="EMBL" id="VUZ52089.1"/>
    </source>
</evidence>
<dbReference type="EMBL" id="CABIJS010000466">
    <property type="protein sequence ID" value="VUZ52089.1"/>
    <property type="molecule type" value="Genomic_DNA"/>
</dbReference>
<gene>
    <name evidence="1" type="ORF">WMSIL1_LOCUS10711</name>
</gene>
<proteinExistence type="predicted"/>
<reference evidence="1 2" key="1">
    <citation type="submission" date="2019-07" db="EMBL/GenBank/DDBJ databases">
        <authorList>
            <person name="Jastrzebski P J."/>
            <person name="Paukszto L."/>
            <person name="Jastrzebski P J."/>
        </authorList>
    </citation>
    <scope>NUCLEOTIDE SEQUENCE [LARGE SCALE GENOMIC DNA]</scope>
    <source>
        <strain evidence="1 2">WMS-il1</strain>
    </source>
</reference>
<protein>
    <submittedName>
        <fullName evidence="1">Uncharacterized protein</fullName>
    </submittedName>
</protein>
<dbReference type="AlphaFoldDB" id="A0A564YYJ6"/>